<dbReference type="Pfam" id="PF06687">
    <property type="entry name" value="SUR7"/>
    <property type="match status" value="1"/>
</dbReference>
<dbReference type="PANTHER" id="PTHR36414">
    <property type="entry name" value="PROTEIN SUR7"/>
    <property type="match status" value="1"/>
</dbReference>
<dbReference type="GO" id="GO:0032185">
    <property type="term" value="P:septin cytoskeleton organization"/>
    <property type="evidence" value="ECO:0007669"/>
    <property type="project" value="TreeGrafter"/>
</dbReference>
<dbReference type="InterPro" id="IPR009571">
    <property type="entry name" value="SUR7/Rim9-like_fungi"/>
</dbReference>
<evidence type="ECO:0000313" key="2">
    <source>
        <dbReference type="EMBL" id="KAK4117759.1"/>
    </source>
</evidence>
<dbReference type="EMBL" id="MU853332">
    <property type="protein sequence ID" value="KAK4117759.1"/>
    <property type="molecule type" value="Genomic_DNA"/>
</dbReference>
<feature type="transmembrane region" description="Helical" evidence="1">
    <location>
        <begin position="7"/>
        <end position="26"/>
    </location>
</feature>
<dbReference type="GO" id="GO:0005886">
    <property type="term" value="C:plasma membrane"/>
    <property type="evidence" value="ECO:0007669"/>
    <property type="project" value="InterPro"/>
</dbReference>
<evidence type="ECO:0000313" key="3">
    <source>
        <dbReference type="Proteomes" id="UP001302812"/>
    </source>
</evidence>
<dbReference type="Gene3D" id="1.20.140.150">
    <property type="match status" value="1"/>
</dbReference>
<dbReference type="Proteomes" id="UP001302812">
    <property type="component" value="Unassembled WGS sequence"/>
</dbReference>
<feature type="transmembrane region" description="Helical" evidence="1">
    <location>
        <begin position="144"/>
        <end position="167"/>
    </location>
</feature>
<dbReference type="GO" id="GO:0045121">
    <property type="term" value="C:membrane raft"/>
    <property type="evidence" value="ECO:0007669"/>
    <property type="project" value="TreeGrafter"/>
</dbReference>
<dbReference type="GO" id="GO:0006897">
    <property type="term" value="P:endocytosis"/>
    <property type="evidence" value="ECO:0007669"/>
    <property type="project" value="TreeGrafter"/>
</dbReference>
<dbReference type="RefSeq" id="XP_064675329.1">
    <property type="nucleotide sequence ID" value="XM_064817247.1"/>
</dbReference>
<keyword evidence="1" id="KW-0472">Membrane</keyword>
<keyword evidence="1" id="KW-0812">Transmembrane</keyword>
<reference evidence="2" key="2">
    <citation type="submission" date="2023-05" db="EMBL/GenBank/DDBJ databases">
        <authorList>
            <consortium name="Lawrence Berkeley National Laboratory"/>
            <person name="Steindorff A."/>
            <person name="Hensen N."/>
            <person name="Bonometti L."/>
            <person name="Westerberg I."/>
            <person name="Brannstrom I.O."/>
            <person name="Guillou S."/>
            <person name="Cros-Aarteil S."/>
            <person name="Calhoun S."/>
            <person name="Haridas S."/>
            <person name="Kuo A."/>
            <person name="Mondo S."/>
            <person name="Pangilinan J."/>
            <person name="Riley R."/>
            <person name="Labutti K."/>
            <person name="Andreopoulos B."/>
            <person name="Lipzen A."/>
            <person name="Chen C."/>
            <person name="Yanf M."/>
            <person name="Daum C."/>
            <person name="Ng V."/>
            <person name="Clum A."/>
            <person name="Ohm R."/>
            <person name="Martin F."/>
            <person name="Silar P."/>
            <person name="Natvig D."/>
            <person name="Lalanne C."/>
            <person name="Gautier V."/>
            <person name="Ament-Velasquez S.L."/>
            <person name="Kruys A."/>
            <person name="Hutchinson M.I."/>
            <person name="Powell A.J."/>
            <person name="Barry K."/>
            <person name="Miller A.N."/>
            <person name="Grigoriev I.V."/>
            <person name="Debuchy R."/>
            <person name="Gladieux P."/>
            <person name="Thoren M.H."/>
            <person name="Johannesson H."/>
        </authorList>
    </citation>
    <scope>NUCLEOTIDE SEQUENCE</scope>
    <source>
        <strain evidence="2">CBS 508.74</strain>
    </source>
</reference>
<dbReference type="GeneID" id="89941372"/>
<comment type="caution">
    <text evidence="2">The sequence shown here is derived from an EMBL/GenBank/DDBJ whole genome shotgun (WGS) entry which is preliminary data.</text>
</comment>
<dbReference type="AlphaFoldDB" id="A0AAN6YYT8"/>
<proteinExistence type="predicted"/>
<name>A0AAN6YYT8_9PEZI</name>
<evidence type="ECO:0000256" key="1">
    <source>
        <dbReference type="SAM" id="Phobius"/>
    </source>
</evidence>
<keyword evidence="3" id="KW-1185">Reference proteome</keyword>
<reference evidence="2" key="1">
    <citation type="journal article" date="2023" name="Mol. Phylogenet. Evol.">
        <title>Genome-scale phylogeny and comparative genomics of the fungal order Sordariales.</title>
        <authorList>
            <person name="Hensen N."/>
            <person name="Bonometti L."/>
            <person name="Westerberg I."/>
            <person name="Brannstrom I.O."/>
            <person name="Guillou S."/>
            <person name="Cros-Aarteil S."/>
            <person name="Calhoun S."/>
            <person name="Haridas S."/>
            <person name="Kuo A."/>
            <person name="Mondo S."/>
            <person name="Pangilinan J."/>
            <person name="Riley R."/>
            <person name="LaButti K."/>
            <person name="Andreopoulos B."/>
            <person name="Lipzen A."/>
            <person name="Chen C."/>
            <person name="Yan M."/>
            <person name="Daum C."/>
            <person name="Ng V."/>
            <person name="Clum A."/>
            <person name="Steindorff A."/>
            <person name="Ohm R.A."/>
            <person name="Martin F."/>
            <person name="Silar P."/>
            <person name="Natvig D.O."/>
            <person name="Lalanne C."/>
            <person name="Gautier V."/>
            <person name="Ament-Velasquez S.L."/>
            <person name="Kruys A."/>
            <person name="Hutchinson M.I."/>
            <person name="Powell A.J."/>
            <person name="Barry K."/>
            <person name="Miller A.N."/>
            <person name="Grigoriev I.V."/>
            <person name="Debuchy R."/>
            <person name="Gladieux P."/>
            <person name="Hiltunen Thoren M."/>
            <person name="Johannesson H."/>
        </authorList>
    </citation>
    <scope>NUCLEOTIDE SEQUENCE</scope>
    <source>
        <strain evidence="2">CBS 508.74</strain>
    </source>
</reference>
<organism evidence="2 3">
    <name type="scientific">Canariomyces notabilis</name>
    <dbReference type="NCBI Taxonomy" id="2074819"/>
    <lineage>
        <taxon>Eukaryota</taxon>
        <taxon>Fungi</taxon>
        <taxon>Dikarya</taxon>
        <taxon>Ascomycota</taxon>
        <taxon>Pezizomycotina</taxon>
        <taxon>Sordariomycetes</taxon>
        <taxon>Sordariomycetidae</taxon>
        <taxon>Sordariales</taxon>
        <taxon>Chaetomiaceae</taxon>
        <taxon>Canariomyces</taxon>
    </lineage>
</organism>
<gene>
    <name evidence="2" type="ORF">N656DRAFT_794195</name>
</gene>
<dbReference type="GO" id="GO:0005938">
    <property type="term" value="C:cell cortex"/>
    <property type="evidence" value="ECO:0007669"/>
    <property type="project" value="TreeGrafter"/>
</dbReference>
<dbReference type="GO" id="GO:0030866">
    <property type="term" value="P:cortical actin cytoskeleton organization"/>
    <property type="evidence" value="ECO:0007669"/>
    <property type="project" value="TreeGrafter"/>
</dbReference>
<accession>A0AAN6YYT8</accession>
<feature type="transmembrane region" description="Helical" evidence="1">
    <location>
        <begin position="187"/>
        <end position="208"/>
    </location>
</feature>
<dbReference type="GO" id="GO:0031505">
    <property type="term" value="P:fungal-type cell wall organization"/>
    <property type="evidence" value="ECO:0007669"/>
    <property type="project" value="TreeGrafter"/>
</dbReference>
<dbReference type="PANTHER" id="PTHR36414:SF1">
    <property type="entry name" value="PROTEIN SUR7"/>
    <property type="match status" value="1"/>
</dbReference>
<protein>
    <submittedName>
        <fullName evidence="2">Uncharacterized protein</fullName>
    </submittedName>
</protein>
<keyword evidence="1" id="KW-1133">Transmembrane helix</keyword>
<feature type="transmembrane region" description="Helical" evidence="1">
    <location>
        <begin position="114"/>
        <end position="137"/>
    </location>
</feature>
<sequence>MARSLNLAPFALLLLAGSLVMLWFIILSGLTQTSPLRQTYFLRADTSGIQDAKPITQWTYFKTCGLGNTNCGPARPALPLGDAWPSNARGVPSELIGGYGDGTTSFHFWYMWRFGWVFFLLALLFSVIAFFAGFLALISRIGSVLAGLVSLSALFFLTLAVSLMTATFVQMRNVFLANNRSASLGRYAFGFAWGSWAALLLSTILFFMSRHKRRDTTTDGVVPAERRRRGWKFWGRRRGTGGVGGSRRSYNGRHVKEEYV</sequence>